<proteinExistence type="predicted"/>
<evidence type="ECO:0000256" key="2">
    <source>
        <dbReference type="SAM" id="MobiDB-lite"/>
    </source>
</evidence>
<dbReference type="Pfam" id="PF00353">
    <property type="entry name" value="HemolysinCabind"/>
    <property type="match status" value="1"/>
</dbReference>
<dbReference type="AlphaFoldDB" id="A0A455U492"/>
<organism evidence="3 4">
    <name type="scientific">Vreelandella sulfidaeris</name>
    <dbReference type="NCBI Taxonomy" id="115553"/>
    <lineage>
        <taxon>Bacteria</taxon>
        <taxon>Pseudomonadati</taxon>
        <taxon>Pseudomonadota</taxon>
        <taxon>Gammaproteobacteria</taxon>
        <taxon>Oceanospirillales</taxon>
        <taxon>Halomonadaceae</taxon>
        <taxon>Vreelandella</taxon>
    </lineage>
</organism>
<protein>
    <recommendedName>
        <fullName evidence="5">Peptidase M10 serralysin C-terminal domain-containing protein</fullName>
    </recommendedName>
</protein>
<gene>
    <name evidence="3" type="ORF">HSBAA_21820</name>
</gene>
<sequence>MRAAPSTTPLTGDADDNVIDGGAGADAMAGGQGDDTYMVDNVGDQVSEATDAGSDTVHSSRQLHPRQQCREPSARRDSEH</sequence>
<accession>A0A455U492</accession>
<feature type="compositionally biased region" description="Basic and acidic residues" evidence="2">
    <location>
        <begin position="68"/>
        <end position="80"/>
    </location>
</feature>
<evidence type="ECO:0000256" key="1">
    <source>
        <dbReference type="ARBA" id="ARBA00022837"/>
    </source>
</evidence>
<reference evidence="3 4" key="1">
    <citation type="journal article" date="2019" name="Microbiol. Resour. Announc.">
        <title>Complete Genome Sequence of Halomonas sulfidaeris Strain Esulfide1 Isolated from a Metal Sulfide Rock at a Depth of 2,200 Meters, Obtained Using Nanopore Sequencing.</title>
        <authorList>
            <person name="Saito M."/>
            <person name="Nishigata A."/>
            <person name="Galipon J."/>
            <person name="Arakawa K."/>
        </authorList>
    </citation>
    <scope>NUCLEOTIDE SEQUENCE [LARGE SCALE GENOMIC DNA]</scope>
    <source>
        <strain evidence="3 4">ATCC BAA-803</strain>
    </source>
</reference>
<dbReference type="InterPro" id="IPR001343">
    <property type="entry name" value="Hemolysn_Ca-bd"/>
</dbReference>
<evidence type="ECO:0000313" key="4">
    <source>
        <dbReference type="Proteomes" id="UP000320231"/>
    </source>
</evidence>
<dbReference type="GO" id="GO:0005509">
    <property type="term" value="F:calcium ion binding"/>
    <property type="evidence" value="ECO:0007669"/>
    <property type="project" value="InterPro"/>
</dbReference>
<evidence type="ECO:0008006" key="5">
    <source>
        <dbReference type="Google" id="ProtNLM"/>
    </source>
</evidence>
<dbReference type="SUPFAM" id="SSF51120">
    <property type="entry name" value="beta-Roll"/>
    <property type="match status" value="1"/>
</dbReference>
<evidence type="ECO:0000313" key="3">
    <source>
        <dbReference type="EMBL" id="BBI60876.1"/>
    </source>
</evidence>
<feature type="region of interest" description="Disordered" evidence="2">
    <location>
        <begin position="1"/>
        <end position="80"/>
    </location>
</feature>
<dbReference type="EMBL" id="AP019514">
    <property type="protein sequence ID" value="BBI60876.1"/>
    <property type="molecule type" value="Genomic_DNA"/>
</dbReference>
<dbReference type="Gene3D" id="2.150.10.10">
    <property type="entry name" value="Serralysin-like metalloprotease, C-terminal"/>
    <property type="match status" value="1"/>
</dbReference>
<keyword evidence="1" id="KW-0106">Calcium</keyword>
<dbReference type="KEGG" id="hsr:HSBAA_21820"/>
<feature type="compositionally biased region" description="Polar residues" evidence="2">
    <location>
        <begin position="1"/>
        <end position="10"/>
    </location>
</feature>
<name>A0A455U492_9GAMM</name>
<dbReference type="InterPro" id="IPR011049">
    <property type="entry name" value="Serralysin-like_metalloprot_C"/>
</dbReference>
<dbReference type="Proteomes" id="UP000320231">
    <property type="component" value="Chromosome"/>
</dbReference>